<sequence length="77" mass="8699">MLDGGEVRHMVAILPSYWRRDLSFVVGFRGGFDGVWIIIGTKKMIKCVVCDCARLIEVCRGSAHERFKLTRDNGGVR</sequence>
<dbReference type="EMBL" id="JABFOF010000006">
    <property type="protein sequence ID" value="KAG2394312.1"/>
    <property type="molecule type" value="Genomic_DNA"/>
</dbReference>
<name>A0A8T0K691_PHAAN</name>
<comment type="caution">
    <text evidence="1">The sequence shown here is derived from an EMBL/GenBank/DDBJ whole genome shotgun (WGS) entry which is preliminary data.</text>
</comment>
<evidence type="ECO:0000313" key="1">
    <source>
        <dbReference type="EMBL" id="KAG2394312.1"/>
    </source>
</evidence>
<proteinExistence type="predicted"/>
<dbReference type="Proteomes" id="UP000743370">
    <property type="component" value="Unassembled WGS sequence"/>
</dbReference>
<dbReference type="AlphaFoldDB" id="A0A8T0K691"/>
<reference evidence="1 2" key="1">
    <citation type="submission" date="2020-05" db="EMBL/GenBank/DDBJ databases">
        <title>Vigna angularis (adzuki bean) Var. LongXiaoDou No. 4 denovo assembly.</title>
        <authorList>
            <person name="Xiang H."/>
        </authorList>
    </citation>
    <scope>NUCLEOTIDE SEQUENCE [LARGE SCALE GENOMIC DNA]</scope>
    <source>
        <tissue evidence="1">Leaf</tissue>
    </source>
</reference>
<organism evidence="1 2">
    <name type="scientific">Phaseolus angularis</name>
    <name type="common">Azuki bean</name>
    <name type="synonym">Vigna angularis</name>
    <dbReference type="NCBI Taxonomy" id="3914"/>
    <lineage>
        <taxon>Eukaryota</taxon>
        <taxon>Viridiplantae</taxon>
        <taxon>Streptophyta</taxon>
        <taxon>Embryophyta</taxon>
        <taxon>Tracheophyta</taxon>
        <taxon>Spermatophyta</taxon>
        <taxon>Magnoliopsida</taxon>
        <taxon>eudicotyledons</taxon>
        <taxon>Gunneridae</taxon>
        <taxon>Pentapetalae</taxon>
        <taxon>rosids</taxon>
        <taxon>fabids</taxon>
        <taxon>Fabales</taxon>
        <taxon>Fabaceae</taxon>
        <taxon>Papilionoideae</taxon>
        <taxon>50 kb inversion clade</taxon>
        <taxon>NPAAA clade</taxon>
        <taxon>indigoferoid/millettioid clade</taxon>
        <taxon>Phaseoleae</taxon>
        <taxon>Vigna</taxon>
    </lineage>
</organism>
<gene>
    <name evidence="1" type="ORF">HKW66_Vig0183110</name>
</gene>
<protein>
    <submittedName>
        <fullName evidence="1">Uncharacterized protein</fullName>
    </submittedName>
</protein>
<evidence type="ECO:0000313" key="2">
    <source>
        <dbReference type="Proteomes" id="UP000743370"/>
    </source>
</evidence>
<accession>A0A8T0K691</accession>